<dbReference type="Proteomes" id="UP000790709">
    <property type="component" value="Unassembled WGS sequence"/>
</dbReference>
<gene>
    <name evidence="1" type="ORF">BV22DRAFT_1127542</name>
</gene>
<dbReference type="EMBL" id="MU266369">
    <property type="protein sequence ID" value="KAH7927289.1"/>
    <property type="molecule type" value="Genomic_DNA"/>
</dbReference>
<proteinExistence type="predicted"/>
<reference evidence="1" key="1">
    <citation type="journal article" date="2021" name="New Phytol.">
        <title>Evolutionary innovations through gain and loss of genes in the ectomycorrhizal Boletales.</title>
        <authorList>
            <person name="Wu G."/>
            <person name="Miyauchi S."/>
            <person name="Morin E."/>
            <person name="Kuo A."/>
            <person name="Drula E."/>
            <person name="Varga T."/>
            <person name="Kohler A."/>
            <person name="Feng B."/>
            <person name="Cao Y."/>
            <person name="Lipzen A."/>
            <person name="Daum C."/>
            <person name="Hundley H."/>
            <person name="Pangilinan J."/>
            <person name="Johnson J."/>
            <person name="Barry K."/>
            <person name="LaButti K."/>
            <person name="Ng V."/>
            <person name="Ahrendt S."/>
            <person name="Min B."/>
            <person name="Choi I.G."/>
            <person name="Park H."/>
            <person name="Plett J.M."/>
            <person name="Magnuson J."/>
            <person name="Spatafora J.W."/>
            <person name="Nagy L.G."/>
            <person name="Henrissat B."/>
            <person name="Grigoriev I.V."/>
            <person name="Yang Z.L."/>
            <person name="Xu J."/>
            <person name="Martin F.M."/>
        </authorList>
    </citation>
    <scope>NUCLEOTIDE SEQUENCE</scope>
    <source>
        <strain evidence="1">KUC20120723A-06</strain>
    </source>
</reference>
<sequence>MSTKNIVIIGAGFAGTAIANGLSAKLDPRKYNLILINPRSYGITMVAGARMVVSGEQKLEEISFVKLDKLFVNGNGETKVGVVTSIEKTPGGRGGAIVLASGERVTYEVLVLASGSAWDRPLNFPAAEADVIPHITAWRNKFANATNVVLVGGGAVGIELAGELRDSYPNQKVTIVQGDKQLLNSTYSSSFRDGMTKRLRARGVEIVFDDFVDDIPPEGSLGVTTRRGKRIEKADLVLYTRGPRPNTDFINSLGSDSLNGRGYVKVKPTLQLLAHPDIFAAGDIIEWKEQKQAAKTHGHASVVVANVLAYLSGKPVTKPYKGSFEMMVITNGKSGGMAYFPFFGGFTLGDWFARLIKSKTLLVPMWRKALGYTG</sequence>
<keyword evidence="2" id="KW-1185">Reference proteome</keyword>
<evidence type="ECO:0000313" key="1">
    <source>
        <dbReference type="EMBL" id="KAH7927289.1"/>
    </source>
</evidence>
<accession>A0ACB8BPL6</accession>
<evidence type="ECO:0000313" key="2">
    <source>
        <dbReference type="Proteomes" id="UP000790709"/>
    </source>
</evidence>
<organism evidence="1 2">
    <name type="scientific">Leucogyrophana mollusca</name>
    <dbReference type="NCBI Taxonomy" id="85980"/>
    <lineage>
        <taxon>Eukaryota</taxon>
        <taxon>Fungi</taxon>
        <taxon>Dikarya</taxon>
        <taxon>Basidiomycota</taxon>
        <taxon>Agaricomycotina</taxon>
        <taxon>Agaricomycetes</taxon>
        <taxon>Agaricomycetidae</taxon>
        <taxon>Boletales</taxon>
        <taxon>Boletales incertae sedis</taxon>
        <taxon>Leucogyrophana</taxon>
    </lineage>
</organism>
<protein>
    <submittedName>
        <fullName evidence="1">FAD/NAD(P)-binding domain-containing protein</fullName>
    </submittedName>
</protein>
<name>A0ACB8BPL6_9AGAM</name>
<comment type="caution">
    <text evidence="1">The sequence shown here is derived from an EMBL/GenBank/DDBJ whole genome shotgun (WGS) entry which is preliminary data.</text>
</comment>